<dbReference type="RefSeq" id="WP_147144217.1">
    <property type="nucleotide sequence ID" value="NZ_BAABIJ010000007.1"/>
</dbReference>
<reference evidence="1 2" key="1">
    <citation type="journal article" date="2013" name="Stand. Genomic Sci.">
        <title>Genomic Encyclopedia of Type Strains, Phase I: The one thousand microbial genomes (KMG-I) project.</title>
        <authorList>
            <person name="Kyrpides N.C."/>
            <person name="Woyke T."/>
            <person name="Eisen J.A."/>
            <person name="Garrity G."/>
            <person name="Lilburn T.G."/>
            <person name="Beck B.J."/>
            <person name="Whitman W.B."/>
            <person name="Hugenholtz P."/>
            <person name="Klenk H.P."/>
        </authorList>
    </citation>
    <scope>NUCLEOTIDE SEQUENCE [LARGE SCALE GENOMIC DNA]</scope>
    <source>
        <strain evidence="1 2">DSM 45044</strain>
    </source>
</reference>
<keyword evidence="2" id="KW-1185">Reference proteome</keyword>
<gene>
    <name evidence="1" type="ORF">LX16_5010</name>
</gene>
<organism evidence="1 2">
    <name type="scientific">Stackebrandtia albiflava</name>
    <dbReference type="NCBI Taxonomy" id="406432"/>
    <lineage>
        <taxon>Bacteria</taxon>
        <taxon>Bacillati</taxon>
        <taxon>Actinomycetota</taxon>
        <taxon>Actinomycetes</taxon>
        <taxon>Glycomycetales</taxon>
        <taxon>Glycomycetaceae</taxon>
        <taxon>Stackebrandtia</taxon>
    </lineage>
</organism>
<protein>
    <submittedName>
        <fullName evidence="1">Putative DCC family thiol-disulfide oxidoreductase YuxK</fullName>
    </submittedName>
</protein>
<dbReference type="Proteomes" id="UP000321617">
    <property type="component" value="Unassembled WGS sequence"/>
</dbReference>
<dbReference type="InterPro" id="IPR007263">
    <property type="entry name" value="DCC1-like"/>
</dbReference>
<name>A0A562UPK7_9ACTN</name>
<dbReference type="Pfam" id="PF04134">
    <property type="entry name" value="DCC1-like"/>
    <property type="match status" value="1"/>
</dbReference>
<sequence length="135" mass="14447">MTEAAVFLYDGDCAFCSRCAGFIERHIATPARVAPWQWTDIDTLGLSVDDCDAAVQWVAPGGRRAAGPDAIAAMLRTAPGALGLWKTAGLLLRFPPVRAVAWPVYRWVARNRHRMPGGTAACSLPQAQRNAGNAA</sequence>
<dbReference type="EMBL" id="VLLL01000011">
    <property type="protein sequence ID" value="TWJ07526.1"/>
    <property type="molecule type" value="Genomic_DNA"/>
</dbReference>
<dbReference type="OrthoDB" id="9813713at2"/>
<evidence type="ECO:0000313" key="1">
    <source>
        <dbReference type="EMBL" id="TWJ07526.1"/>
    </source>
</evidence>
<evidence type="ECO:0000313" key="2">
    <source>
        <dbReference type="Proteomes" id="UP000321617"/>
    </source>
</evidence>
<proteinExistence type="predicted"/>
<comment type="caution">
    <text evidence="1">The sequence shown here is derived from an EMBL/GenBank/DDBJ whole genome shotgun (WGS) entry which is preliminary data.</text>
</comment>
<dbReference type="GO" id="GO:0015035">
    <property type="term" value="F:protein-disulfide reductase activity"/>
    <property type="evidence" value="ECO:0007669"/>
    <property type="project" value="InterPro"/>
</dbReference>
<accession>A0A562UPK7</accession>
<dbReference type="AlphaFoldDB" id="A0A562UPK7"/>